<evidence type="ECO:0000313" key="9">
    <source>
        <dbReference type="Proteomes" id="UP001055712"/>
    </source>
</evidence>
<dbReference type="SMART" id="SM00165">
    <property type="entry name" value="UBA"/>
    <property type="match status" value="1"/>
</dbReference>
<evidence type="ECO:0000256" key="2">
    <source>
        <dbReference type="ARBA" id="ARBA00022692"/>
    </source>
</evidence>
<feature type="transmembrane region" description="Helical" evidence="6">
    <location>
        <begin position="79"/>
        <end position="97"/>
    </location>
</feature>
<dbReference type="PANTHER" id="PTHR43066">
    <property type="entry name" value="RHOMBOID-RELATED PROTEIN"/>
    <property type="match status" value="1"/>
</dbReference>
<dbReference type="PANTHER" id="PTHR43066:SF21">
    <property type="entry name" value="UBIQUITIN-ASSOCIATED DOMAIN-CONTAINING PROTEIN 2"/>
    <property type="match status" value="1"/>
</dbReference>
<dbReference type="CDD" id="cd14297">
    <property type="entry name" value="UBA2_spUBP14_like"/>
    <property type="match status" value="1"/>
</dbReference>
<dbReference type="SUPFAM" id="SSF46934">
    <property type="entry name" value="UBA-like"/>
    <property type="match status" value="1"/>
</dbReference>
<keyword evidence="3 6" id="KW-1133">Transmembrane helix</keyword>
<feature type="region of interest" description="Disordered" evidence="5">
    <location>
        <begin position="244"/>
        <end position="264"/>
    </location>
</feature>
<proteinExistence type="predicted"/>
<comment type="subcellular location">
    <subcellularLocation>
        <location evidence="1">Membrane</location>
        <topology evidence="1">Multi-pass membrane protein</topology>
    </subcellularLocation>
</comment>
<evidence type="ECO:0000256" key="1">
    <source>
        <dbReference type="ARBA" id="ARBA00004141"/>
    </source>
</evidence>
<organism evidence="8 9">
    <name type="scientific">Chlorella vulgaris</name>
    <name type="common">Green alga</name>
    <dbReference type="NCBI Taxonomy" id="3077"/>
    <lineage>
        <taxon>Eukaryota</taxon>
        <taxon>Viridiplantae</taxon>
        <taxon>Chlorophyta</taxon>
        <taxon>core chlorophytes</taxon>
        <taxon>Trebouxiophyceae</taxon>
        <taxon>Chlorellales</taxon>
        <taxon>Chlorellaceae</taxon>
        <taxon>Chlorella clade</taxon>
        <taxon>Chlorella</taxon>
    </lineage>
</organism>
<evidence type="ECO:0000259" key="7">
    <source>
        <dbReference type="PROSITE" id="PS50030"/>
    </source>
</evidence>
<dbReference type="EMBL" id="SIDB01000011">
    <property type="protein sequence ID" value="KAI3426075.1"/>
    <property type="molecule type" value="Genomic_DNA"/>
</dbReference>
<accession>A0A9D4YTW8</accession>
<dbReference type="OrthoDB" id="272778at2759"/>
<feature type="transmembrane region" description="Helical" evidence="6">
    <location>
        <begin position="109"/>
        <end position="129"/>
    </location>
</feature>
<reference evidence="8" key="2">
    <citation type="submission" date="2020-11" db="EMBL/GenBank/DDBJ databases">
        <authorList>
            <person name="Cecchin M."/>
            <person name="Marcolungo L."/>
            <person name="Rossato M."/>
            <person name="Girolomoni L."/>
            <person name="Cosentino E."/>
            <person name="Cuine S."/>
            <person name="Li-Beisson Y."/>
            <person name="Delledonne M."/>
            <person name="Ballottari M."/>
        </authorList>
    </citation>
    <scope>NUCLEOTIDE SEQUENCE</scope>
    <source>
        <strain evidence="8">211/11P</strain>
        <tissue evidence="8">Whole cell</tissue>
    </source>
</reference>
<evidence type="ECO:0000313" key="8">
    <source>
        <dbReference type="EMBL" id="KAI3426075.1"/>
    </source>
</evidence>
<feature type="transmembrane region" description="Helical" evidence="6">
    <location>
        <begin position="149"/>
        <end position="173"/>
    </location>
</feature>
<dbReference type="GO" id="GO:0004252">
    <property type="term" value="F:serine-type endopeptidase activity"/>
    <property type="evidence" value="ECO:0007669"/>
    <property type="project" value="TreeGrafter"/>
</dbReference>
<dbReference type="InterPro" id="IPR035952">
    <property type="entry name" value="Rhomboid-like_sf"/>
</dbReference>
<keyword evidence="4 6" id="KW-0472">Membrane</keyword>
<evidence type="ECO:0000256" key="4">
    <source>
        <dbReference type="ARBA" id="ARBA00023136"/>
    </source>
</evidence>
<evidence type="ECO:0000256" key="3">
    <source>
        <dbReference type="ARBA" id="ARBA00022989"/>
    </source>
</evidence>
<sequence>MNAGPGGFRGAPVTKGLLLGTLSTSIIIQASKAVRRRPPLLVSLFTHAFAFRNPGELLFGASLLYFYRIFERQWGSAKYGSFVATTCCVAYALEAAASSGLGWRSASGPFPLVFANLLSNFVLLVPPMHQFTVFGIKMTDKSFIYLASIQLLLSAAPGSLVAGGAGLLAGLLYRLNFLGLQRLRLPTAVVDFVTNTVGRLLTGPAPAQQVFVTPTAAQLQQQQQALHQQQMQAAGGMGGEFQQLGGRQQGAASRGGGGGGAAAARVVEPSPEAVQQLVAMGFDEAAAMQALRQANNNVEAALQYLL</sequence>
<dbReference type="Gene3D" id="1.10.8.10">
    <property type="entry name" value="DNA helicase RuvA subunit, C-terminal domain"/>
    <property type="match status" value="1"/>
</dbReference>
<dbReference type="InterPro" id="IPR009060">
    <property type="entry name" value="UBA-like_sf"/>
</dbReference>
<gene>
    <name evidence="8" type="ORF">D9Q98_008043</name>
</gene>
<keyword evidence="9" id="KW-1185">Reference proteome</keyword>
<name>A0A9D4YTW8_CHLVU</name>
<dbReference type="PROSITE" id="PS50030">
    <property type="entry name" value="UBA"/>
    <property type="match status" value="1"/>
</dbReference>
<evidence type="ECO:0000256" key="5">
    <source>
        <dbReference type="SAM" id="MobiDB-lite"/>
    </source>
</evidence>
<dbReference type="SUPFAM" id="SSF144091">
    <property type="entry name" value="Rhomboid-like"/>
    <property type="match status" value="1"/>
</dbReference>
<dbReference type="Proteomes" id="UP001055712">
    <property type="component" value="Unassembled WGS sequence"/>
</dbReference>
<dbReference type="GO" id="GO:0016020">
    <property type="term" value="C:membrane"/>
    <property type="evidence" value="ECO:0007669"/>
    <property type="project" value="UniProtKB-SubCell"/>
</dbReference>
<protein>
    <recommendedName>
        <fullName evidence="7">UBA domain-containing protein</fullName>
    </recommendedName>
</protein>
<feature type="transmembrane region" description="Helical" evidence="6">
    <location>
        <begin position="40"/>
        <end position="67"/>
    </location>
</feature>
<comment type="caution">
    <text evidence="8">The sequence shown here is derived from an EMBL/GenBank/DDBJ whole genome shotgun (WGS) entry which is preliminary data.</text>
</comment>
<keyword evidence="2 6" id="KW-0812">Transmembrane</keyword>
<evidence type="ECO:0000256" key="6">
    <source>
        <dbReference type="SAM" id="Phobius"/>
    </source>
</evidence>
<dbReference type="InterPro" id="IPR015940">
    <property type="entry name" value="UBA"/>
</dbReference>
<dbReference type="Pfam" id="PF00627">
    <property type="entry name" value="UBA"/>
    <property type="match status" value="1"/>
</dbReference>
<dbReference type="AlphaFoldDB" id="A0A9D4YTW8"/>
<feature type="domain" description="UBA" evidence="7">
    <location>
        <begin position="268"/>
        <end position="306"/>
    </location>
</feature>
<reference evidence="8" key="1">
    <citation type="journal article" date="2019" name="Plant J.">
        <title>Chlorella vulgaris genome assembly and annotation reveals the molecular basis for metabolic acclimation to high light conditions.</title>
        <authorList>
            <person name="Cecchin M."/>
            <person name="Marcolungo L."/>
            <person name="Rossato M."/>
            <person name="Girolomoni L."/>
            <person name="Cosentino E."/>
            <person name="Cuine S."/>
            <person name="Li-Beisson Y."/>
            <person name="Delledonne M."/>
            <person name="Ballottari M."/>
        </authorList>
    </citation>
    <scope>NUCLEOTIDE SEQUENCE</scope>
    <source>
        <strain evidence="8">211/11P</strain>
    </source>
</reference>